<keyword evidence="1" id="KW-0472">Membrane</keyword>
<keyword evidence="3" id="KW-1185">Reference proteome</keyword>
<feature type="non-terminal residue" evidence="2">
    <location>
        <position position="1"/>
    </location>
</feature>
<evidence type="ECO:0000256" key="1">
    <source>
        <dbReference type="SAM" id="Phobius"/>
    </source>
</evidence>
<organism evidence="2 3">
    <name type="scientific">Allacma fusca</name>
    <dbReference type="NCBI Taxonomy" id="39272"/>
    <lineage>
        <taxon>Eukaryota</taxon>
        <taxon>Metazoa</taxon>
        <taxon>Ecdysozoa</taxon>
        <taxon>Arthropoda</taxon>
        <taxon>Hexapoda</taxon>
        <taxon>Collembola</taxon>
        <taxon>Symphypleona</taxon>
        <taxon>Sminthuridae</taxon>
        <taxon>Allacma</taxon>
    </lineage>
</organism>
<accession>A0A8J2JW58</accession>
<dbReference type="Proteomes" id="UP000708208">
    <property type="component" value="Unassembled WGS sequence"/>
</dbReference>
<dbReference type="EMBL" id="CAJVCH010135674">
    <property type="protein sequence ID" value="CAG7726449.1"/>
    <property type="molecule type" value="Genomic_DNA"/>
</dbReference>
<dbReference type="AlphaFoldDB" id="A0A8J2JW58"/>
<protein>
    <submittedName>
        <fullName evidence="2">Uncharacterized protein</fullName>
    </submittedName>
</protein>
<evidence type="ECO:0000313" key="3">
    <source>
        <dbReference type="Proteomes" id="UP000708208"/>
    </source>
</evidence>
<gene>
    <name evidence="2" type="ORF">AFUS01_LOCUS15362</name>
</gene>
<sequence length="137" mass="15333">KKQEIRNPADIFLGKPTINFIETKYRNVVIPYTPNYDDLFFNLRIFLLFGRLIGLVPIQGLFQRDFTELNYGKSSFPALLSAVIAGALGINAIVGILSLGSGGVDHADDYAWAPAMFIFYGTGTYMYVFTNVCIEYL</sequence>
<evidence type="ECO:0000313" key="2">
    <source>
        <dbReference type="EMBL" id="CAG7726449.1"/>
    </source>
</evidence>
<feature type="transmembrane region" description="Helical" evidence="1">
    <location>
        <begin position="78"/>
        <end position="99"/>
    </location>
</feature>
<reference evidence="2" key="1">
    <citation type="submission" date="2021-06" db="EMBL/GenBank/DDBJ databases">
        <authorList>
            <person name="Hodson N. C."/>
            <person name="Mongue J. A."/>
            <person name="Jaron S. K."/>
        </authorList>
    </citation>
    <scope>NUCLEOTIDE SEQUENCE</scope>
</reference>
<comment type="caution">
    <text evidence="2">The sequence shown here is derived from an EMBL/GenBank/DDBJ whole genome shotgun (WGS) entry which is preliminary data.</text>
</comment>
<feature type="transmembrane region" description="Helical" evidence="1">
    <location>
        <begin position="111"/>
        <end position="134"/>
    </location>
</feature>
<keyword evidence="1" id="KW-1133">Transmembrane helix</keyword>
<proteinExistence type="predicted"/>
<dbReference type="OrthoDB" id="5800391at2759"/>
<name>A0A8J2JW58_9HEXA</name>
<feature type="transmembrane region" description="Helical" evidence="1">
    <location>
        <begin position="39"/>
        <end position="58"/>
    </location>
</feature>
<keyword evidence="1" id="KW-0812">Transmembrane</keyword>